<dbReference type="GO" id="GO:0016279">
    <property type="term" value="F:protein-lysine N-methyltransferase activity"/>
    <property type="evidence" value="ECO:0007669"/>
    <property type="project" value="TreeGrafter"/>
</dbReference>
<dbReference type="OrthoDB" id="428077at2759"/>
<keyword evidence="5" id="KW-1185">Reference proteome</keyword>
<dbReference type="Gene3D" id="3.90.1410.10">
    <property type="entry name" value="set domain protein methyltransferase, domain 1"/>
    <property type="match status" value="1"/>
</dbReference>
<comment type="caution">
    <text evidence="2">The sequence shown here is derived from an EMBL/GenBank/DDBJ whole genome shotgun (WGS) entry which is preliminary data.</text>
</comment>
<dbReference type="CDD" id="cd10527">
    <property type="entry name" value="SET_LSMT"/>
    <property type="match status" value="1"/>
</dbReference>
<organism evidence="2">
    <name type="scientific">Cladocopium goreaui</name>
    <dbReference type="NCBI Taxonomy" id="2562237"/>
    <lineage>
        <taxon>Eukaryota</taxon>
        <taxon>Sar</taxon>
        <taxon>Alveolata</taxon>
        <taxon>Dinophyceae</taxon>
        <taxon>Suessiales</taxon>
        <taxon>Symbiodiniaceae</taxon>
        <taxon>Cladocopium</taxon>
    </lineage>
</organism>
<dbReference type="PANTHER" id="PTHR13271">
    <property type="entry name" value="UNCHARACTERIZED PUTATIVE METHYLTRANSFERASE"/>
    <property type="match status" value="1"/>
</dbReference>
<dbReference type="AlphaFoldDB" id="A0A9P1GE80"/>
<feature type="domain" description="SET" evidence="1">
    <location>
        <begin position="76"/>
        <end position="287"/>
    </location>
</feature>
<dbReference type="Pfam" id="PF00856">
    <property type="entry name" value="SET"/>
    <property type="match status" value="1"/>
</dbReference>
<evidence type="ECO:0000259" key="1">
    <source>
        <dbReference type="PROSITE" id="PS50280"/>
    </source>
</evidence>
<evidence type="ECO:0000313" key="3">
    <source>
        <dbReference type="EMBL" id="CAL1163183.1"/>
    </source>
</evidence>
<protein>
    <submittedName>
        <fullName evidence="4">SET domain-containing protein 8</fullName>
    </submittedName>
</protein>
<gene>
    <name evidence="2" type="ORF">C1SCF055_LOCUS35139</name>
</gene>
<dbReference type="InterPro" id="IPR046341">
    <property type="entry name" value="SET_dom_sf"/>
</dbReference>
<sequence length="398" mass="44710">MSKVACFMKFTFPTSVKFQRTSSRRLPLVAQAFLVGFGSLFASKSSKTRCDQQKEPPGLQVELKDWLLKNGGHFAANITVEQIPGRGYGIVNRGGTIKQGKILLRVPWELILCKEQVEKDPALQSILHQWASTEPEKYTSQAIRLWLLHGAGHTDWSPWLSKLPHDIGAGAESLPLALAFCHSDALRGTSLQHAAELQLESLRSEWGRLKQFLDVSLERFIWAQAMLSTRSSTLPMDGKVLSCLIPVVDFVNHDFHPNAFIQGRKQGVELISCEGIPPGGEVLISYGQHDPLQFFFAFGFLPDVDITQMLVPLRANKPLLLRANQQDLEELLTAMGDRPRAEQIAALQRFLRLWHHEMQLSFSEAQTTSAALELRRRMVKLLEDAMAEVDKMAEVGYQ</sequence>
<reference evidence="2" key="1">
    <citation type="submission" date="2022-10" db="EMBL/GenBank/DDBJ databases">
        <authorList>
            <person name="Chen Y."/>
            <person name="Dougan E. K."/>
            <person name="Chan C."/>
            <person name="Rhodes N."/>
            <person name="Thang M."/>
        </authorList>
    </citation>
    <scope>NUCLEOTIDE SEQUENCE</scope>
</reference>
<dbReference type="PROSITE" id="PS50280">
    <property type="entry name" value="SET"/>
    <property type="match status" value="1"/>
</dbReference>
<evidence type="ECO:0000313" key="4">
    <source>
        <dbReference type="EMBL" id="CAL4797120.1"/>
    </source>
</evidence>
<proteinExistence type="predicted"/>
<dbReference type="InterPro" id="IPR001214">
    <property type="entry name" value="SET_dom"/>
</dbReference>
<dbReference type="InterPro" id="IPR050600">
    <property type="entry name" value="SETD3_SETD6_MTase"/>
</dbReference>
<evidence type="ECO:0000313" key="5">
    <source>
        <dbReference type="Proteomes" id="UP001152797"/>
    </source>
</evidence>
<accession>A0A9P1GE80</accession>
<dbReference type="Proteomes" id="UP001152797">
    <property type="component" value="Unassembled WGS sequence"/>
</dbReference>
<reference evidence="3" key="2">
    <citation type="submission" date="2024-04" db="EMBL/GenBank/DDBJ databases">
        <authorList>
            <person name="Chen Y."/>
            <person name="Shah S."/>
            <person name="Dougan E. K."/>
            <person name="Thang M."/>
            <person name="Chan C."/>
        </authorList>
    </citation>
    <scope>NUCLEOTIDE SEQUENCE [LARGE SCALE GENOMIC DNA]</scope>
</reference>
<evidence type="ECO:0000313" key="2">
    <source>
        <dbReference type="EMBL" id="CAI4009808.1"/>
    </source>
</evidence>
<dbReference type="SUPFAM" id="SSF82199">
    <property type="entry name" value="SET domain"/>
    <property type="match status" value="1"/>
</dbReference>
<dbReference type="EMBL" id="CAMXCT010004646">
    <property type="protein sequence ID" value="CAI4009808.1"/>
    <property type="molecule type" value="Genomic_DNA"/>
</dbReference>
<dbReference type="EMBL" id="CAMXCT030004646">
    <property type="protein sequence ID" value="CAL4797120.1"/>
    <property type="molecule type" value="Genomic_DNA"/>
</dbReference>
<dbReference type="EMBL" id="CAMXCT020004646">
    <property type="protein sequence ID" value="CAL1163183.1"/>
    <property type="molecule type" value="Genomic_DNA"/>
</dbReference>
<name>A0A9P1GE80_9DINO</name>